<sequence length="54" mass="5946">MNGLRVGKDQALLTLTERKTCYEVIIKIDGKAANPVDRALTILKEAADNDLKAF</sequence>
<dbReference type="EMBL" id="ATIR01000018">
    <property type="protein sequence ID" value="EPI10664.1"/>
    <property type="molecule type" value="Genomic_DNA"/>
</dbReference>
<evidence type="ECO:0000313" key="2">
    <source>
        <dbReference type="Proteomes" id="UP000015750"/>
    </source>
</evidence>
<protein>
    <submittedName>
        <fullName evidence="1">Uncharacterized protein</fullName>
    </submittedName>
</protein>
<dbReference type="Proteomes" id="UP000015750">
    <property type="component" value="Unassembled WGS sequence"/>
</dbReference>
<dbReference type="RefSeq" id="WP_016627053.1">
    <property type="nucleotide sequence ID" value="NZ_KE351832.1"/>
</dbReference>
<reference evidence="1 2" key="1">
    <citation type="submission" date="2013-06" db="EMBL/GenBank/DDBJ databases">
        <authorList>
            <person name="Weinstock G."/>
            <person name="Sodergren E."/>
            <person name="Lobos E.A."/>
            <person name="Fulton L."/>
            <person name="Fulton R."/>
            <person name="Courtney L."/>
            <person name="Fronick C."/>
            <person name="O'Laughlin M."/>
            <person name="Godfrey J."/>
            <person name="Wilson R.M."/>
            <person name="Miner T."/>
            <person name="Farmer C."/>
            <person name="Delehaunty K."/>
            <person name="Cordes M."/>
            <person name="Minx P."/>
            <person name="Tomlinson C."/>
            <person name="Chen J."/>
            <person name="Wollam A."/>
            <person name="Pepin K.H."/>
            <person name="Bhonagiri V."/>
            <person name="Zhang X."/>
            <person name="Warren W."/>
            <person name="Mitreva M."/>
            <person name="Mardis E.R."/>
            <person name="Wilson R.K."/>
        </authorList>
    </citation>
    <scope>NUCLEOTIDE SEQUENCE [LARGE SCALE GENOMIC DNA]</scope>
    <source>
        <strain evidence="1 2">RP2S-4</strain>
    </source>
</reference>
<organism evidence="1 2">
    <name type="scientific">Enterococcus faecalis RP2S-4</name>
    <dbReference type="NCBI Taxonomy" id="1244145"/>
    <lineage>
        <taxon>Bacteria</taxon>
        <taxon>Bacillati</taxon>
        <taxon>Bacillota</taxon>
        <taxon>Bacilli</taxon>
        <taxon>Lactobacillales</taxon>
        <taxon>Enterococcaceae</taxon>
        <taxon>Enterococcus</taxon>
    </lineage>
</organism>
<evidence type="ECO:0000313" key="1">
    <source>
        <dbReference type="EMBL" id="EPI10664.1"/>
    </source>
</evidence>
<name>A0ABC9TPF0_ENTFL</name>
<comment type="caution">
    <text evidence="1">The sequence shown here is derived from an EMBL/GenBank/DDBJ whole genome shotgun (WGS) entry which is preliminary data.</text>
</comment>
<accession>A0ABC9TPF0</accession>
<dbReference type="AlphaFoldDB" id="A0ABC9TPF0"/>
<gene>
    <name evidence="1" type="ORF">D358_00603</name>
</gene>
<proteinExistence type="predicted"/>